<dbReference type="Pfam" id="PF00931">
    <property type="entry name" value="NB-ARC"/>
    <property type="match status" value="1"/>
</dbReference>
<dbReference type="Gene3D" id="3.40.50.300">
    <property type="entry name" value="P-loop containing nucleotide triphosphate hydrolases"/>
    <property type="match status" value="1"/>
</dbReference>
<evidence type="ECO:0000256" key="2">
    <source>
        <dbReference type="ARBA" id="ARBA00022737"/>
    </source>
</evidence>
<gene>
    <name evidence="7" type="ORF">DCAR_0205767</name>
</gene>
<evidence type="ECO:0000256" key="3">
    <source>
        <dbReference type="ARBA" id="ARBA00022821"/>
    </source>
</evidence>
<dbReference type="InterPro" id="IPR002182">
    <property type="entry name" value="NB-ARC"/>
</dbReference>
<keyword evidence="8" id="KW-1185">Reference proteome</keyword>
<sequence>METWYNQNCCYRSKVVLIWVLPILTILAIIAIITGRVSTKKHCRSSKDKATNLQLTVPYCSSSSSSSPPTWDVFLSFYGKDTRGNFTSHLYFALDKAGILTFKDDHALEKGQEISFSLLNAIRNAKMFIVVLSENYAQSPWCLDELAEIIRCKRTKKQVLPVFYYVDPSDIRHQYGSFGKALDGHKQCYSIDVIEKWKSALSEIAQLSGYHLRKEAHENESDTIQEIVGNVVKQESNAVSQFENYLFGIDSAVEDIHQKLRLEADDVRVIGICGMGGIGKTTIAKAFYNSYFNKFDISSFNENVKQYPHGGSSLLPSLEQLLIDLFRKKDSKVPDIGSRIRKLKQILYSKKALIVLDDLDQSNYTELLANLGNFISAGSRIVITTRDASLLTKLKAVMLVDIYMVKTLGKVDSLELFSYHAFRKPVPPENFRELCLSFVTYAGGLPLALKVLGSSLLERNYDFWKAKLEKVQQIPENDIQKILKLSYDELDDETEKEIFLDIAFFFVGEDRDDAACVFKSCGFFPEVGIPILVEKCLLKINTNNKFEMHNLIQDMGKKLGRSTRLFLRGNAWKDLQNLEGRNNIEGLVLDLTTSTDGQMTISLFERMPNLRLLRLINARDIKGNFSNLFPKLRCIRWHSCPWTHIPSTFHPQNLVSMDMPMGRFKILWKGPVPIKQLNHLSCLYLSQCRDLKRLPEQLGDMKTLQKIDASFTAIKKLPESITHLKDLIELNLRFCKKLKKFPEQFGELKGLKKLNAGHSAIEQLPDSITQLKELLTLYLFGCKKLRKLPEQIGNMQGLRTFHASNSALEQLPDSFSCLINLERLYLSECKNLANLPNSIWQLKSLKVLHLESYSSLVQLPEHSGMVQCSQDLHAYRTSKEEVPPDSTGQLRRLQVLGLGCKKLEFVP</sequence>
<name>A0AAF0WAW8_DAUCS</name>
<evidence type="ECO:0000256" key="5">
    <source>
        <dbReference type="SAM" id="Phobius"/>
    </source>
</evidence>
<keyword evidence="3" id="KW-0611">Plant defense</keyword>
<reference evidence="7" key="1">
    <citation type="journal article" date="2016" name="Nat. Genet.">
        <title>A high-quality carrot genome assembly provides new insights into carotenoid accumulation and asterid genome evolution.</title>
        <authorList>
            <person name="Iorizzo M."/>
            <person name="Ellison S."/>
            <person name="Senalik D."/>
            <person name="Zeng P."/>
            <person name="Satapoomin P."/>
            <person name="Huang J."/>
            <person name="Bowman M."/>
            <person name="Iovene M."/>
            <person name="Sanseverino W."/>
            <person name="Cavagnaro P."/>
            <person name="Yildiz M."/>
            <person name="Macko-Podgorni A."/>
            <person name="Moranska E."/>
            <person name="Grzebelus E."/>
            <person name="Grzebelus D."/>
            <person name="Ashrafi H."/>
            <person name="Zheng Z."/>
            <person name="Cheng S."/>
            <person name="Spooner D."/>
            <person name="Van Deynze A."/>
            <person name="Simon P."/>
        </authorList>
    </citation>
    <scope>NUCLEOTIDE SEQUENCE</scope>
    <source>
        <tissue evidence="7">Leaf</tissue>
    </source>
</reference>
<dbReference type="PRINTS" id="PR00364">
    <property type="entry name" value="DISEASERSIST"/>
</dbReference>
<evidence type="ECO:0000313" key="8">
    <source>
        <dbReference type="Proteomes" id="UP000077755"/>
    </source>
</evidence>
<dbReference type="SUPFAM" id="SSF52540">
    <property type="entry name" value="P-loop containing nucleoside triphosphate hydrolases"/>
    <property type="match status" value="1"/>
</dbReference>
<dbReference type="SUPFAM" id="SSF52058">
    <property type="entry name" value="L domain-like"/>
    <property type="match status" value="1"/>
</dbReference>
<dbReference type="InterPro" id="IPR058192">
    <property type="entry name" value="WHD_ROQ1-like"/>
</dbReference>
<dbReference type="Pfam" id="PF23282">
    <property type="entry name" value="WHD_ROQ1"/>
    <property type="match status" value="1"/>
</dbReference>
<feature type="domain" description="TIR" evidence="6">
    <location>
        <begin position="69"/>
        <end position="235"/>
    </location>
</feature>
<dbReference type="Gene3D" id="3.40.50.10140">
    <property type="entry name" value="Toll/interleukin-1 receptor homology (TIR) domain"/>
    <property type="match status" value="1"/>
</dbReference>
<dbReference type="InterPro" id="IPR032675">
    <property type="entry name" value="LRR_dom_sf"/>
</dbReference>
<dbReference type="EMBL" id="CP093344">
    <property type="protein sequence ID" value="WOG86555.1"/>
    <property type="molecule type" value="Genomic_DNA"/>
</dbReference>
<dbReference type="AlphaFoldDB" id="A0AAF0WAW8"/>
<dbReference type="InterPro" id="IPR035897">
    <property type="entry name" value="Toll_tir_struct_dom_sf"/>
</dbReference>
<dbReference type="PROSITE" id="PS50104">
    <property type="entry name" value="TIR"/>
    <property type="match status" value="1"/>
</dbReference>
<keyword evidence="5" id="KW-0812">Transmembrane</keyword>
<dbReference type="Gene3D" id="1.10.8.430">
    <property type="entry name" value="Helical domain of apoptotic protease-activating factors"/>
    <property type="match status" value="1"/>
</dbReference>
<reference evidence="7" key="2">
    <citation type="submission" date="2022-03" db="EMBL/GenBank/DDBJ databases">
        <title>Draft title - Genomic analysis of global carrot germplasm unveils the trajectory of domestication and the origin of high carotenoid orange carrot.</title>
        <authorList>
            <person name="Iorizzo M."/>
            <person name="Ellison S."/>
            <person name="Senalik D."/>
            <person name="Macko-Podgorni A."/>
            <person name="Grzebelus D."/>
            <person name="Bostan H."/>
            <person name="Rolling W."/>
            <person name="Curaba J."/>
            <person name="Simon P."/>
        </authorList>
    </citation>
    <scope>NUCLEOTIDE SEQUENCE</scope>
    <source>
        <tissue evidence="7">Leaf</tissue>
    </source>
</reference>
<keyword evidence="1" id="KW-0433">Leucine-rich repeat</keyword>
<dbReference type="KEGG" id="dcr:108207213"/>
<dbReference type="InterPro" id="IPR027417">
    <property type="entry name" value="P-loop_NTPase"/>
</dbReference>
<keyword evidence="5" id="KW-0472">Membrane</keyword>
<keyword evidence="2" id="KW-0677">Repeat</keyword>
<evidence type="ECO:0000259" key="6">
    <source>
        <dbReference type="PROSITE" id="PS50104"/>
    </source>
</evidence>
<dbReference type="SUPFAM" id="SSF46785">
    <property type="entry name" value="Winged helix' DNA-binding domain"/>
    <property type="match status" value="1"/>
</dbReference>
<accession>A0AAF0WAW8</accession>
<dbReference type="Proteomes" id="UP000077755">
    <property type="component" value="Chromosome 2"/>
</dbReference>
<proteinExistence type="predicted"/>
<evidence type="ECO:0000313" key="7">
    <source>
        <dbReference type="EMBL" id="WOG86555.1"/>
    </source>
</evidence>
<dbReference type="InterPro" id="IPR042197">
    <property type="entry name" value="Apaf_helical"/>
</dbReference>
<dbReference type="FunFam" id="3.40.50.10140:FF:000007">
    <property type="entry name" value="Disease resistance protein (TIR-NBS-LRR class)"/>
    <property type="match status" value="1"/>
</dbReference>
<dbReference type="Pfam" id="PF01582">
    <property type="entry name" value="TIR"/>
    <property type="match status" value="1"/>
</dbReference>
<dbReference type="InterPro" id="IPR036390">
    <property type="entry name" value="WH_DNA-bd_sf"/>
</dbReference>
<dbReference type="GO" id="GO:0007165">
    <property type="term" value="P:signal transduction"/>
    <property type="evidence" value="ECO:0007669"/>
    <property type="project" value="InterPro"/>
</dbReference>
<dbReference type="SUPFAM" id="SSF52200">
    <property type="entry name" value="Toll/Interleukin receptor TIR domain"/>
    <property type="match status" value="1"/>
</dbReference>
<dbReference type="PANTHER" id="PTHR11017">
    <property type="entry name" value="LEUCINE-RICH REPEAT-CONTAINING PROTEIN"/>
    <property type="match status" value="1"/>
</dbReference>
<evidence type="ECO:0000256" key="4">
    <source>
        <dbReference type="ARBA" id="ARBA00023027"/>
    </source>
</evidence>
<organism evidence="7 8">
    <name type="scientific">Daucus carota subsp. sativus</name>
    <name type="common">Carrot</name>
    <dbReference type="NCBI Taxonomy" id="79200"/>
    <lineage>
        <taxon>Eukaryota</taxon>
        <taxon>Viridiplantae</taxon>
        <taxon>Streptophyta</taxon>
        <taxon>Embryophyta</taxon>
        <taxon>Tracheophyta</taxon>
        <taxon>Spermatophyta</taxon>
        <taxon>Magnoliopsida</taxon>
        <taxon>eudicotyledons</taxon>
        <taxon>Gunneridae</taxon>
        <taxon>Pentapetalae</taxon>
        <taxon>asterids</taxon>
        <taxon>campanulids</taxon>
        <taxon>Apiales</taxon>
        <taxon>Apiaceae</taxon>
        <taxon>Apioideae</taxon>
        <taxon>Scandiceae</taxon>
        <taxon>Daucinae</taxon>
        <taxon>Daucus</taxon>
        <taxon>Daucus sect. Daucus</taxon>
    </lineage>
</organism>
<keyword evidence="4" id="KW-0520">NAD</keyword>
<dbReference type="SMART" id="SM00255">
    <property type="entry name" value="TIR"/>
    <property type="match status" value="1"/>
</dbReference>
<protein>
    <recommendedName>
        <fullName evidence="6">TIR domain-containing protein</fullName>
    </recommendedName>
</protein>
<dbReference type="Gene3D" id="3.80.10.10">
    <property type="entry name" value="Ribonuclease Inhibitor"/>
    <property type="match status" value="2"/>
</dbReference>
<dbReference type="PANTHER" id="PTHR11017:SF385">
    <property type="entry name" value="DISEASE RESISTANCE PROTEIN (TIR-NBS-LRR CLASS)-RELATED"/>
    <property type="match status" value="1"/>
</dbReference>
<keyword evidence="5" id="KW-1133">Transmembrane helix</keyword>
<dbReference type="GO" id="GO:0006952">
    <property type="term" value="P:defense response"/>
    <property type="evidence" value="ECO:0007669"/>
    <property type="project" value="UniProtKB-KW"/>
</dbReference>
<dbReference type="InterPro" id="IPR044974">
    <property type="entry name" value="Disease_R_plants"/>
</dbReference>
<feature type="transmembrane region" description="Helical" evidence="5">
    <location>
        <begin position="16"/>
        <end position="37"/>
    </location>
</feature>
<dbReference type="GO" id="GO:0043531">
    <property type="term" value="F:ADP binding"/>
    <property type="evidence" value="ECO:0007669"/>
    <property type="project" value="InterPro"/>
</dbReference>
<evidence type="ECO:0000256" key="1">
    <source>
        <dbReference type="ARBA" id="ARBA00022614"/>
    </source>
</evidence>
<dbReference type="InterPro" id="IPR000157">
    <property type="entry name" value="TIR_dom"/>
</dbReference>